<keyword evidence="2" id="KW-1185">Reference proteome</keyword>
<name>A0AA39UDS1_9AGAR</name>
<gene>
    <name evidence="1" type="ORF">EDD18DRAFT_1010709</name>
</gene>
<reference evidence="1" key="1">
    <citation type="submission" date="2023-06" db="EMBL/GenBank/DDBJ databases">
        <authorList>
            <consortium name="Lawrence Berkeley National Laboratory"/>
            <person name="Ahrendt S."/>
            <person name="Sahu N."/>
            <person name="Indic B."/>
            <person name="Wong-Bajracharya J."/>
            <person name="Merenyi Z."/>
            <person name="Ke H.-M."/>
            <person name="Monk M."/>
            <person name="Kocsube S."/>
            <person name="Drula E."/>
            <person name="Lipzen A."/>
            <person name="Balint B."/>
            <person name="Henrissat B."/>
            <person name="Andreopoulos B."/>
            <person name="Martin F.M."/>
            <person name="Harder C.B."/>
            <person name="Rigling D."/>
            <person name="Ford K.L."/>
            <person name="Foster G.D."/>
            <person name="Pangilinan J."/>
            <person name="Papanicolaou A."/>
            <person name="Barry K."/>
            <person name="LaButti K."/>
            <person name="Viragh M."/>
            <person name="Koriabine M."/>
            <person name="Yan M."/>
            <person name="Riley R."/>
            <person name="Champramary S."/>
            <person name="Plett K.L."/>
            <person name="Tsai I.J."/>
            <person name="Slot J."/>
            <person name="Sipos G."/>
            <person name="Plett J."/>
            <person name="Nagy L.G."/>
            <person name="Grigoriev I.V."/>
        </authorList>
    </citation>
    <scope>NUCLEOTIDE SEQUENCE</scope>
    <source>
        <strain evidence="1">HWK02</strain>
    </source>
</reference>
<dbReference type="Proteomes" id="UP001175228">
    <property type="component" value="Unassembled WGS sequence"/>
</dbReference>
<feature type="non-terminal residue" evidence="1">
    <location>
        <position position="138"/>
    </location>
</feature>
<evidence type="ECO:0000313" key="2">
    <source>
        <dbReference type="Proteomes" id="UP001175228"/>
    </source>
</evidence>
<dbReference type="Pfam" id="PF20174">
    <property type="entry name" value="DUF6540"/>
    <property type="match status" value="1"/>
</dbReference>
<sequence length="138" mass="15826">QKNEIYAVLSDFPGSSGYRWALYLALNAETGIKFHVITRTGDWAYETREWPGPASKLAVTFTKIGRMLPDWDPSFLEYYLSSIPLTIPEVDHAREPSFTCRVWFKEAVRTLNRAQMFVKCPDVDTLEADLLYKADAAR</sequence>
<comment type="caution">
    <text evidence="1">The sequence shown here is derived from an EMBL/GenBank/DDBJ whole genome shotgun (WGS) entry which is preliminary data.</text>
</comment>
<dbReference type="AlphaFoldDB" id="A0AA39UDS1"/>
<accession>A0AA39UDS1</accession>
<proteinExistence type="predicted"/>
<evidence type="ECO:0000313" key="1">
    <source>
        <dbReference type="EMBL" id="KAK0483043.1"/>
    </source>
</evidence>
<feature type="non-terminal residue" evidence="1">
    <location>
        <position position="1"/>
    </location>
</feature>
<dbReference type="EMBL" id="JAUEPU010000061">
    <property type="protein sequence ID" value="KAK0483043.1"/>
    <property type="molecule type" value="Genomic_DNA"/>
</dbReference>
<organism evidence="1 2">
    <name type="scientific">Armillaria luteobubalina</name>
    <dbReference type="NCBI Taxonomy" id="153913"/>
    <lineage>
        <taxon>Eukaryota</taxon>
        <taxon>Fungi</taxon>
        <taxon>Dikarya</taxon>
        <taxon>Basidiomycota</taxon>
        <taxon>Agaricomycotina</taxon>
        <taxon>Agaricomycetes</taxon>
        <taxon>Agaricomycetidae</taxon>
        <taxon>Agaricales</taxon>
        <taxon>Marasmiineae</taxon>
        <taxon>Physalacriaceae</taxon>
        <taxon>Armillaria</taxon>
    </lineage>
</organism>
<dbReference type="InterPro" id="IPR046670">
    <property type="entry name" value="DUF6540"/>
</dbReference>
<protein>
    <submittedName>
        <fullName evidence="1">Uncharacterized protein</fullName>
    </submittedName>
</protein>